<keyword evidence="4" id="KW-1185">Reference proteome</keyword>
<evidence type="ECO:0000313" key="3">
    <source>
        <dbReference type="EMBL" id="MDC7789014.1"/>
    </source>
</evidence>
<dbReference type="InterPro" id="IPR005064">
    <property type="entry name" value="BUG"/>
</dbReference>
<dbReference type="InterPro" id="IPR042100">
    <property type="entry name" value="Bug_dom1"/>
</dbReference>
<dbReference type="Proteomes" id="UP001165652">
    <property type="component" value="Unassembled WGS sequence"/>
</dbReference>
<dbReference type="SUPFAM" id="SSF53850">
    <property type="entry name" value="Periplasmic binding protein-like II"/>
    <property type="match status" value="1"/>
</dbReference>
<dbReference type="CDD" id="cd07012">
    <property type="entry name" value="PBP2_Bug_TTT"/>
    <property type="match status" value="1"/>
</dbReference>
<keyword evidence="2" id="KW-0732">Signal</keyword>
<feature type="signal peptide" evidence="2">
    <location>
        <begin position="1"/>
        <end position="27"/>
    </location>
</feature>
<name>A0ABT5JHG5_RHOTP</name>
<reference evidence="3" key="2">
    <citation type="submission" date="2023-02" db="EMBL/GenBank/DDBJ databases">
        <authorList>
            <person name="Rayyan A."/>
            <person name="Meyer T."/>
            <person name="Kyndt J.A."/>
        </authorList>
    </citation>
    <scope>NUCLEOTIDE SEQUENCE</scope>
    <source>
        <strain evidence="3">DSM 9987</strain>
    </source>
</reference>
<gene>
    <name evidence="3" type="ORF">PQJ73_25305</name>
</gene>
<feature type="chain" id="PRO_5047294981" evidence="2">
    <location>
        <begin position="28"/>
        <end position="321"/>
    </location>
</feature>
<dbReference type="RefSeq" id="WP_272779845.1">
    <property type="nucleotide sequence ID" value="NZ_JAQQLI010000058.1"/>
</dbReference>
<dbReference type="Gene3D" id="3.40.190.10">
    <property type="entry name" value="Periplasmic binding protein-like II"/>
    <property type="match status" value="1"/>
</dbReference>
<protein>
    <submittedName>
        <fullName evidence="3">Tripartite tricarboxylate transporter substrate binding protein</fullName>
    </submittedName>
</protein>
<dbReference type="PANTHER" id="PTHR42928">
    <property type="entry name" value="TRICARBOXYLATE-BINDING PROTEIN"/>
    <property type="match status" value="1"/>
</dbReference>
<dbReference type="PANTHER" id="PTHR42928:SF5">
    <property type="entry name" value="BLR1237 PROTEIN"/>
    <property type="match status" value="1"/>
</dbReference>
<dbReference type="PIRSF" id="PIRSF017082">
    <property type="entry name" value="YflP"/>
    <property type="match status" value="1"/>
</dbReference>
<proteinExistence type="inferred from homology"/>
<dbReference type="Pfam" id="PF03401">
    <property type="entry name" value="TctC"/>
    <property type="match status" value="1"/>
</dbReference>
<sequence length="321" mass="33648">MSTRKPLGLAALLAAAVLAATVGPVRAEFPDKPITLIIPWAAGGSTDQAARMLAKAAEAHLGQPVVVENKPGGSTNIGMAELARAKPDGYTIGTLSSTSYLLAAQGRQVPFDPIGAFSYVSYFGDNLIGITVLSKSRWTTLADLLAEGKASPGKVKYGTAGVATTQHLTTEALQRASGARFVHIPQQGSAASVPALLGEHVDFLTETSVWGPFVKDGQVRLLAVATPKRAAAYPDVPTLNELGFTSLRSVQAIIAPAGVPEPVRARLEGAFRKALADATFRQTMERLSMEVVDMPGAEVKALVESQYALAKDLVASFGKKQ</sequence>
<comment type="caution">
    <text evidence="3">The sequence shown here is derived from an EMBL/GenBank/DDBJ whole genome shotgun (WGS) entry which is preliminary data.</text>
</comment>
<evidence type="ECO:0000256" key="2">
    <source>
        <dbReference type="SAM" id="SignalP"/>
    </source>
</evidence>
<accession>A0ABT5JHG5</accession>
<dbReference type="Gene3D" id="3.40.190.150">
    <property type="entry name" value="Bordetella uptake gene, domain 1"/>
    <property type="match status" value="1"/>
</dbReference>
<evidence type="ECO:0000256" key="1">
    <source>
        <dbReference type="ARBA" id="ARBA00006987"/>
    </source>
</evidence>
<dbReference type="EMBL" id="JAQQLI010000058">
    <property type="protein sequence ID" value="MDC7789014.1"/>
    <property type="molecule type" value="Genomic_DNA"/>
</dbReference>
<organism evidence="3 4">
    <name type="scientific">Rhodoplanes tepidamans</name>
    <name type="common">Rhodoplanes cryptolactis</name>
    <dbReference type="NCBI Taxonomy" id="200616"/>
    <lineage>
        <taxon>Bacteria</taxon>
        <taxon>Pseudomonadati</taxon>
        <taxon>Pseudomonadota</taxon>
        <taxon>Alphaproteobacteria</taxon>
        <taxon>Hyphomicrobiales</taxon>
        <taxon>Nitrobacteraceae</taxon>
        <taxon>Rhodoplanes</taxon>
    </lineage>
</organism>
<evidence type="ECO:0000313" key="4">
    <source>
        <dbReference type="Proteomes" id="UP001165652"/>
    </source>
</evidence>
<reference evidence="3" key="1">
    <citation type="journal article" date="2023" name="Microbiol Resour">
        <title>Genome Sequences of Rhodoplanes serenus and Two Thermotolerant Strains, Rhodoplanes tepidamans and 'Rhodoplanes cryptolactis,' Further Refine the Genus.</title>
        <authorList>
            <person name="Rayyan A.A."/>
            <person name="Kyndt J.A."/>
        </authorList>
    </citation>
    <scope>NUCLEOTIDE SEQUENCE</scope>
    <source>
        <strain evidence="3">DSM 9987</strain>
    </source>
</reference>
<comment type="similarity">
    <text evidence="1">Belongs to the UPF0065 (bug) family.</text>
</comment>